<name>A0A9Q1C1X4_HOLLE</name>
<evidence type="ECO:0000313" key="2">
    <source>
        <dbReference type="Proteomes" id="UP001152320"/>
    </source>
</evidence>
<reference evidence="1" key="1">
    <citation type="submission" date="2021-10" db="EMBL/GenBank/DDBJ databases">
        <title>Tropical sea cucumber genome reveals ecological adaptation and Cuvierian tubules defense mechanism.</title>
        <authorList>
            <person name="Chen T."/>
        </authorList>
    </citation>
    <scope>NUCLEOTIDE SEQUENCE</scope>
    <source>
        <strain evidence="1">Nanhai2018</strain>
        <tissue evidence="1">Muscle</tissue>
    </source>
</reference>
<keyword evidence="2" id="KW-1185">Reference proteome</keyword>
<proteinExistence type="predicted"/>
<dbReference type="Proteomes" id="UP001152320">
    <property type="component" value="Chromosome 9"/>
</dbReference>
<comment type="caution">
    <text evidence="1">The sequence shown here is derived from an EMBL/GenBank/DDBJ whole genome shotgun (WGS) entry which is preliminary data.</text>
</comment>
<sequence length="99" mass="11811">MCFKSKLWFRRRAKDTLSMGNWVLLPMVKIKVRNNVQKVVLQECHMTRNSAPIRKPLSPFLFPSYRRTRSLVQLHRRPYTAVTCIINLRTGLQLEWAIR</sequence>
<dbReference type="EMBL" id="JAIZAY010000009">
    <property type="protein sequence ID" value="KAJ8036680.1"/>
    <property type="molecule type" value="Genomic_DNA"/>
</dbReference>
<dbReference type="AlphaFoldDB" id="A0A9Q1C1X4"/>
<organism evidence="1 2">
    <name type="scientific">Holothuria leucospilota</name>
    <name type="common">Black long sea cucumber</name>
    <name type="synonym">Mertensiothuria leucospilota</name>
    <dbReference type="NCBI Taxonomy" id="206669"/>
    <lineage>
        <taxon>Eukaryota</taxon>
        <taxon>Metazoa</taxon>
        <taxon>Echinodermata</taxon>
        <taxon>Eleutherozoa</taxon>
        <taxon>Echinozoa</taxon>
        <taxon>Holothuroidea</taxon>
        <taxon>Aspidochirotacea</taxon>
        <taxon>Aspidochirotida</taxon>
        <taxon>Holothuriidae</taxon>
        <taxon>Holothuria</taxon>
    </lineage>
</organism>
<accession>A0A9Q1C1X4</accession>
<evidence type="ECO:0000313" key="1">
    <source>
        <dbReference type="EMBL" id="KAJ8036680.1"/>
    </source>
</evidence>
<gene>
    <name evidence="1" type="ORF">HOLleu_20723</name>
</gene>
<protein>
    <submittedName>
        <fullName evidence="1">Uncharacterized protein</fullName>
    </submittedName>
</protein>